<evidence type="ECO:0000313" key="2">
    <source>
        <dbReference type="Proteomes" id="UP000245647"/>
    </source>
</evidence>
<name>A0A2U2PCM0_9SPHI</name>
<proteinExistence type="predicted"/>
<keyword evidence="2" id="KW-1185">Reference proteome</keyword>
<gene>
    <name evidence="1" type="ORF">DDR33_18520</name>
</gene>
<protein>
    <submittedName>
        <fullName evidence="1">Uncharacterized protein</fullName>
    </submittedName>
</protein>
<evidence type="ECO:0000313" key="1">
    <source>
        <dbReference type="EMBL" id="PWG79054.1"/>
    </source>
</evidence>
<accession>A0A2U2PCM0</accession>
<organism evidence="1 2">
    <name type="scientific">Pararcticibacter amylolyticus</name>
    <dbReference type="NCBI Taxonomy" id="2173175"/>
    <lineage>
        <taxon>Bacteria</taxon>
        <taxon>Pseudomonadati</taxon>
        <taxon>Bacteroidota</taxon>
        <taxon>Sphingobacteriia</taxon>
        <taxon>Sphingobacteriales</taxon>
        <taxon>Sphingobacteriaceae</taxon>
        <taxon>Pararcticibacter</taxon>
    </lineage>
</organism>
<reference evidence="1 2" key="1">
    <citation type="submission" date="2018-04" db="EMBL/GenBank/DDBJ databases">
        <title>Pedobacter chongqingensis sp. nov., isolated from a rottenly hemp rope.</title>
        <authorList>
            <person name="Cai Y."/>
        </authorList>
    </citation>
    <scope>NUCLEOTIDE SEQUENCE [LARGE SCALE GENOMIC DNA]</scope>
    <source>
        <strain evidence="1 2">FJ4-8</strain>
    </source>
</reference>
<dbReference type="EMBL" id="QEAS01000017">
    <property type="protein sequence ID" value="PWG79054.1"/>
    <property type="molecule type" value="Genomic_DNA"/>
</dbReference>
<dbReference type="Proteomes" id="UP000245647">
    <property type="component" value="Unassembled WGS sequence"/>
</dbReference>
<dbReference type="OrthoDB" id="6195245at2"/>
<dbReference type="RefSeq" id="WP_109417299.1">
    <property type="nucleotide sequence ID" value="NZ_QEAS01000017.1"/>
</dbReference>
<dbReference type="AlphaFoldDB" id="A0A2U2PCM0"/>
<sequence length="408" mass="46310">MTKNIRFAILIFVFAHGIFVARGQSMNFIYADVVLKNKETVSGIIKWHDGQMLWTDVFVAYKNNTSLLKYLNKEELEKLSGQAEDPSLDWQFMNLWKDKLPERQTEILCRFGDIVSVHLTGPADAQVYYRNRSKSRVTITGQDGGPVKSIEVYSAAARTIPWNQISRINFRMSDYSAVSWKRKPLYGTVYTMSGPVTGYIRWDQSKNLSSQTLYGKNEEVIAGIKFWDIKKIAKKDKGAIVTFNSGKQVFMYNTRDVSAASRGIVVSSPDLGSSIVEWGAFKSVVFTDPPDTVSYASFSAPRRIYANVRTTEGKIVRGNCSFDLDEEWDFELLEGTGNNIRYQIPFLNIAAMVRLNDNQSRVQLRNGKSLVLADHHDVSSQNWGLIIWLANSKYQYISWGDVAGISFR</sequence>
<comment type="caution">
    <text evidence="1">The sequence shown here is derived from an EMBL/GenBank/DDBJ whole genome shotgun (WGS) entry which is preliminary data.</text>
</comment>